<dbReference type="AlphaFoldDB" id="A0A7R8WPK9"/>
<dbReference type="Pfam" id="PF00198">
    <property type="entry name" value="2-oxoacid_dh"/>
    <property type="match status" value="1"/>
</dbReference>
<evidence type="ECO:0000256" key="3">
    <source>
        <dbReference type="ARBA" id="ARBA00022679"/>
    </source>
</evidence>
<dbReference type="GO" id="GO:0006086">
    <property type="term" value="P:pyruvate decarboxylation to acetyl-CoA"/>
    <property type="evidence" value="ECO:0007669"/>
    <property type="project" value="TreeGrafter"/>
</dbReference>
<dbReference type="InterPro" id="IPR036625">
    <property type="entry name" value="E3-bd_dom_sf"/>
</dbReference>
<dbReference type="Pfam" id="PF02817">
    <property type="entry name" value="E3_binding"/>
    <property type="match status" value="1"/>
</dbReference>
<evidence type="ECO:0000256" key="2">
    <source>
        <dbReference type="ARBA" id="ARBA00007317"/>
    </source>
</evidence>
<dbReference type="InterPro" id="IPR001078">
    <property type="entry name" value="2-oxoacid_DH_actylTfrase"/>
</dbReference>
<accession>A0A7R8WPK9</accession>
<comment type="similarity">
    <text evidence="2">Belongs to the 2-oxoacid dehydrogenase family.</text>
</comment>
<dbReference type="GO" id="GO:0005737">
    <property type="term" value="C:cytoplasm"/>
    <property type="evidence" value="ECO:0007669"/>
    <property type="project" value="TreeGrafter"/>
</dbReference>
<dbReference type="InterPro" id="IPR050743">
    <property type="entry name" value="2-oxoacid_DH_E2_comp"/>
</dbReference>
<dbReference type="GO" id="GO:0016407">
    <property type="term" value="F:acetyltransferase activity"/>
    <property type="evidence" value="ECO:0007669"/>
    <property type="project" value="TreeGrafter"/>
</dbReference>
<dbReference type="OrthoDB" id="6371085at2759"/>
<gene>
    <name evidence="5" type="ORF">CTOB1V02_LOCUS13571</name>
</gene>
<dbReference type="SUPFAM" id="SSF47005">
    <property type="entry name" value="Peripheral subunit-binding domain of 2-oxo acid dehydrogenase complex"/>
    <property type="match status" value="1"/>
</dbReference>
<organism evidence="5">
    <name type="scientific">Cyprideis torosa</name>
    <dbReference type="NCBI Taxonomy" id="163714"/>
    <lineage>
        <taxon>Eukaryota</taxon>
        <taxon>Metazoa</taxon>
        <taxon>Ecdysozoa</taxon>
        <taxon>Arthropoda</taxon>
        <taxon>Crustacea</taxon>
        <taxon>Oligostraca</taxon>
        <taxon>Ostracoda</taxon>
        <taxon>Podocopa</taxon>
        <taxon>Podocopida</taxon>
        <taxon>Cytherocopina</taxon>
        <taxon>Cytheroidea</taxon>
        <taxon>Cytherideidae</taxon>
        <taxon>Cyprideis</taxon>
    </lineage>
</organism>
<name>A0A7R8WPK9_9CRUS</name>
<sequence length="301" mass="32712">AHASPSVRRFARELGVDLSRVTGSGRKGRIVRDDVQGFVKQVMTATKSGADLGSTGSGIPAMPEVDFSKWGDIEVEPLTKINRLTGKNLHRAWLNVPHVTQFDETDITDLESFRKQLVAEYKDKDIKVTMLAFLVKALAATCKAFPRFNSSLDVTGENLVLKKYINIGIAVDTPAGLVVPVIKNADQKSLLELATEMAEISIKARDKKLKPTDMQGGGITISSLGGLGGTQFTPIVNAPEVAILGVCRSAMKPVWNGKEFEPKLILPMALSYDHRVVDGAAGVRFTSYLGQLLNDPRRILL</sequence>
<dbReference type="FunFam" id="3.30.559.10:FF:000004">
    <property type="entry name" value="Acetyltransferase component of pyruvate dehydrogenase complex"/>
    <property type="match status" value="1"/>
</dbReference>
<dbReference type="PANTHER" id="PTHR43178">
    <property type="entry name" value="DIHYDROLIPOAMIDE ACETYLTRANSFERASE COMPONENT OF PYRUVATE DEHYDROGENASE COMPLEX"/>
    <property type="match status" value="1"/>
</dbReference>
<dbReference type="InterPro" id="IPR004167">
    <property type="entry name" value="PSBD"/>
</dbReference>
<dbReference type="PANTHER" id="PTHR43178:SF2">
    <property type="entry name" value="DIHYDROLIPOYLLYSINE-RESIDUE ACETYLTRANSFERASE COMPONENT OF PYRUVATE DEHYDROGENASE COMPLEX"/>
    <property type="match status" value="1"/>
</dbReference>
<dbReference type="GO" id="GO:0031405">
    <property type="term" value="F:lipoic acid binding"/>
    <property type="evidence" value="ECO:0007669"/>
    <property type="project" value="TreeGrafter"/>
</dbReference>
<keyword evidence="3" id="KW-0808">Transferase</keyword>
<dbReference type="InterPro" id="IPR023213">
    <property type="entry name" value="CAT-like_dom_sf"/>
</dbReference>
<keyword evidence="4" id="KW-0012">Acyltransferase</keyword>
<proteinExistence type="inferred from homology"/>
<comment type="cofactor">
    <cofactor evidence="1">
        <name>(R)-lipoate</name>
        <dbReference type="ChEBI" id="CHEBI:83088"/>
    </cofactor>
</comment>
<dbReference type="PROSITE" id="PS51826">
    <property type="entry name" value="PSBD"/>
    <property type="match status" value="1"/>
</dbReference>
<dbReference type="Gene3D" id="3.30.559.10">
    <property type="entry name" value="Chloramphenicol acetyltransferase-like domain"/>
    <property type="match status" value="1"/>
</dbReference>
<reference evidence="5" key="1">
    <citation type="submission" date="2020-11" db="EMBL/GenBank/DDBJ databases">
        <authorList>
            <person name="Tran Van P."/>
        </authorList>
    </citation>
    <scope>NUCLEOTIDE SEQUENCE</scope>
</reference>
<feature type="non-terminal residue" evidence="5">
    <location>
        <position position="1"/>
    </location>
</feature>
<dbReference type="SUPFAM" id="SSF52777">
    <property type="entry name" value="CoA-dependent acyltransferases"/>
    <property type="match status" value="1"/>
</dbReference>
<dbReference type="EMBL" id="OB674502">
    <property type="protein sequence ID" value="CAD7235756.1"/>
    <property type="molecule type" value="Genomic_DNA"/>
</dbReference>
<evidence type="ECO:0000256" key="4">
    <source>
        <dbReference type="ARBA" id="ARBA00023315"/>
    </source>
</evidence>
<protein>
    <submittedName>
        <fullName evidence="5">Uncharacterized protein</fullName>
    </submittedName>
</protein>
<evidence type="ECO:0000313" key="5">
    <source>
        <dbReference type="EMBL" id="CAD7235756.1"/>
    </source>
</evidence>
<evidence type="ECO:0000256" key="1">
    <source>
        <dbReference type="ARBA" id="ARBA00001938"/>
    </source>
</evidence>
<dbReference type="Gene3D" id="4.10.320.10">
    <property type="entry name" value="E3-binding domain"/>
    <property type="match status" value="1"/>
</dbReference>